<keyword evidence="2" id="KW-0812">Transmembrane</keyword>
<accession>D4M5H3</accession>
<evidence type="ECO:0000256" key="1">
    <source>
        <dbReference type="SAM" id="MobiDB-lite"/>
    </source>
</evidence>
<name>D4M5H3_9FIRM</name>
<organism evidence="3 4">
    <name type="scientific">[Ruminococcus] torques L2-14</name>
    <dbReference type="NCBI Taxonomy" id="657313"/>
    <lineage>
        <taxon>Bacteria</taxon>
        <taxon>Bacillati</taxon>
        <taxon>Bacillota</taxon>
        <taxon>Clostridia</taxon>
        <taxon>Lachnospirales</taxon>
        <taxon>Lachnospiraceae</taxon>
        <taxon>Mediterraneibacter</taxon>
    </lineage>
</organism>
<feature type="transmembrane region" description="Helical" evidence="2">
    <location>
        <begin position="206"/>
        <end position="226"/>
    </location>
</feature>
<dbReference type="AlphaFoldDB" id="D4M5H3"/>
<keyword evidence="2" id="KW-0472">Membrane</keyword>
<proteinExistence type="predicted"/>
<feature type="transmembrane region" description="Helical" evidence="2">
    <location>
        <begin position="167"/>
        <end position="186"/>
    </location>
</feature>
<feature type="transmembrane region" description="Helical" evidence="2">
    <location>
        <begin position="247"/>
        <end position="268"/>
    </location>
</feature>
<gene>
    <name evidence="3" type="ORF">RTO_19370</name>
</gene>
<feature type="region of interest" description="Disordered" evidence="1">
    <location>
        <begin position="97"/>
        <end position="145"/>
    </location>
</feature>
<feature type="transmembrane region" description="Helical" evidence="2">
    <location>
        <begin position="288"/>
        <end position="305"/>
    </location>
</feature>
<evidence type="ECO:0000256" key="2">
    <source>
        <dbReference type="SAM" id="Phobius"/>
    </source>
</evidence>
<reference evidence="3 4" key="2">
    <citation type="submission" date="2010-03" db="EMBL/GenBank/DDBJ databases">
        <authorList>
            <person name="Pajon A."/>
        </authorList>
    </citation>
    <scope>NUCLEOTIDE SEQUENCE [LARGE SCALE GENOMIC DNA]</scope>
    <source>
        <strain evidence="3 4">L2-14</strain>
    </source>
</reference>
<dbReference type="Proteomes" id="UP000008956">
    <property type="component" value="Chromosome"/>
</dbReference>
<sequence>MTWFQMESEVNDMSPKNDFSDIFDDDFEVTYEEDPEINFHTSEDTKQINRPNSNTETIVMNADDYRDNFNDSDDSQFEEVLPEYDDDYEEDADYEDDYYEDDYNTPNKRSNRNNPYNDSYNNPYNDRDYDRRSSGKKRSGGGVKLAAPIKKGGKALSRLTSTLLQQLSIVLILATTAFVLYNFYRASTPYGDIQEAIQTQKISQTLAAYLCVAALFLFFEFISLLWSMTRVRVRDGVSSWREDTGRGLWSFILVFAVSYAAFLFSPLLPDSPEVIYGVKGALDVYGSLHNVLFGLCAAGVISCLIRKYKSSN</sequence>
<keyword evidence="2" id="KW-1133">Transmembrane helix</keyword>
<dbReference type="RefSeq" id="WP_015529073.1">
    <property type="nucleotide sequence ID" value="NC_021015.1"/>
</dbReference>
<protein>
    <submittedName>
        <fullName evidence="3">Uncharacterized protein</fullName>
    </submittedName>
</protein>
<dbReference type="EMBL" id="FP929055">
    <property type="protein sequence ID" value="CBL26485.1"/>
    <property type="molecule type" value="Genomic_DNA"/>
</dbReference>
<reference evidence="3 4" key="1">
    <citation type="submission" date="2010-03" db="EMBL/GenBank/DDBJ databases">
        <title>The genome sequence of Ruminococcus torques L2-14.</title>
        <authorList>
            <consortium name="metaHIT consortium -- http://www.metahit.eu/"/>
            <person name="Pajon A."/>
            <person name="Turner K."/>
            <person name="Parkhill J."/>
            <person name="Duncan S."/>
            <person name="Flint H."/>
        </authorList>
    </citation>
    <scope>NUCLEOTIDE SEQUENCE [LARGE SCALE GENOMIC DNA]</scope>
    <source>
        <strain evidence="3 4">L2-14</strain>
    </source>
</reference>
<evidence type="ECO:0000313" key="3">
    <source>
        <dbReference type="EMBL" id="CBL26485.1"/>
    </source>
</evidence>
<dbReference type="PATRIC" id="fig|657313.3.peg.1764"/>
<evidence type="ECO:0000313" key="4">
    <source>
        <dbReference type="Proteomes" id="UP000008956"/>
    </source>
</evidence>
<feature type="compositionally biased region" description="Low complexity" evidence="1">
    <location>
        <begin position="112"/>
        <end position="124"/>
    </location>
</feature>
<dbReference type="KEGG" id="rto:RTO_19370"/>
<dbReference type="HOGENOM" id="CLU_081579_0_0_9"/>